<evidence type="ECO:0000259" key="1">
    <source>
        <dbReference type="Pfam" id="PF13304"/>
    </source>
</evidence>
<protein>
    <submittedName>
        <fullName evidence="2">Putative AbiEii toxin of type IV toxin-antitoxin system</fullName>
    </submittedName>
</protein>
<organism evidence="2 3">
    <name type="scientific">Aquabacterium commune</name>
    <dbReference type="NCBI Taxonomy" id="70586"/>
    <lineage>
        <taxon>Bacteria</taxon>
        <taxon>Pseudomonadati</taxon>
        <taxon>Pseudomonadota</taxon>
        <taxon>Betaproteobacteria</taxon>
        <taxon>Burkholderiales</taxon>
        <taxon>Aquabacterium</taxon>
    </lineage>
</organism>
<dbReference type="InterPro" id="IPR003959">
    <property type="entry name" value="ATPase_AAA_core"/>
</dbReference>
<feature type="domain" description="ATPase AAA-type core" evidence="1">
    <location>
        <begin position="832"/>
        <end position="903"/>
    </location>
</feature>
<proteinExistence type="predicted"/>
<comment type="caution">
    <text evidence="2">The sequence shown here is derived from an EMBL/GenBank/DDBJ whole genome shotgun (WGS) entry which is preliminary data.</text>
</comment>
<name>A0A4R6R4V7_9BURK</name>
<dbReference type="InterPro" id="IPR027417">
    <property type="entry name" value="P-loop_NTPase"/>
</dbReference>
<dbReference type="Pfam" id="PF13304">
    <property type="entry name" value="AAA_21"/>
    <property type="match status" value="1"/>
</dbReference>
<dbReference type="AlphaFoldDB" id="A0A4R6R4V7"/>
<dbReference type="Gene3D" id="3.40.50.300">
    <property type="entry name" value="P-loop containing nucleotide triphosphate hydrolases"/>
    <property type="match status" value="2"/>
</dbReference>
<dbReference type="GO" id="GO:0016887">
    <property type="term" value="F:ATP hydrolysis activity"/>
    <property type="evidence" value="ECO:0007669"/>
    <property type="project" value="InterPro"/>
</dbReference>
<dbReference type="InterPro" id="IPR054787">
    <property type="entry name" value="TrlF_ATPase"/>
</dbReference>
<dbReference type="SUPFAM" id="SSF52540">
    <property type="entry name" value="P-loop containing nucleoside triphosphate hydrolases"/>
    <property type="match status" value="1"/>
</dbReference>
<accession>A0A4R6R4V7</accession>
<evidence type="ECO:0000313" key="2">
    <source>
        <dbReference type="EMBL" id="TDP80900.1"/>
    </source>
</evidence>
<dbReference type="Proteomes" id="UP000294593">
    <property type="component" value="Unassembled WGS sequence"/>
</dbReference>
<dbReference type="NCBIfam" id="NF045780">
    <property type="entry name" value="TrlF_fam_ATP"/>
    <property type="match status" value="1"/>
</dbReference>
<gene>
    <name evidence="2" type="ORF">EV672_110115</name>
</gene>
<sequence length="965" mass="106440">MNDQFSGNDPWGEFCDRVNKQTPTLKVLGITDYFLIDTYETALAVKAAGRLPGVDLLFPNIEIRLSIGTSSNSAVNAHLLFSPDASDHLNRIRRLMAGFKFRYQRDEFRCERSELIRLGRAHDPFIVDDGAALTAGVNQFKIDFEDLRQTWETNDWLRSNCLVAVAVGERDGTSGLRDESSSFAATRTNIEGFAHIIFSGNPKQAAFYQGKGAVSLAELNSKWGGVKPCLHGSDAHEHSKIGKPALNRYCWLKGASSFETLRQACLNPEGRAFIGEEPPRGALPSNVIRSVTVSQAPWMSPSSIELNPGLIAIIGARGSGKTALADFIAMGGCAVYAHLSERSFLRRAADHLKESEAQLLWESGDMTSNSFSGVEAEDLVDAPQVQYLSQQFVDQLCSAEGLEDPLLREIERVVFDAHPEADRLDATSFEELLAIRLEGARTSRSRHVDAISRASQTLATEQAKKDSLTSLMKERADKLKAIQKDEADMKALMPKGDAARVKRHDVVSAAVDTRRAQVLKTKVRLEALQHLTADVKNLREQVLPSILESLQLEREDAELLPGDWERFRLVFTGDVDALLSQRMQETRRTLRTLEGDAASPTLETQDEPNVPLIAEGDDFSKHPLTLLELELGRLRKLVGLDIQNARRFKLISDRVATTKIALAKIDAEIAKANSADDRISALRQQRRHGYVGVFQAVVDEEAALAALYQPLKAQISQAQGSLSKLAFTVRRHVDMAAWCAAGEALLDLRAAGPFKGKGSLRAVAEISLLEAWKSGDAAVAGDALLQFVATYGKDLRVHRPEHAEPKEWTRSVSAWLFGTEHISVGYGLEFDGVPIERLSPGTRGIVLLLVYLAMDAQDDRPLIVDQPEENLDPQSIYDELVVEFQRAKLRRQVIIVTHNANLVVNTDADQVIVARCGSHEPGRLPCMTYQSGGLEEPAIREAVCAILEGGKLAFQERAKRLRVTV</sequence>
<dbReference type="EMBL" id="SNXW01000010">
    <property type="protein sequence ID" value="TDP80900.1"/>
    <property type="molecule type" value="Genomic_DNA"/>
</dbReference>
<reference evidence="2 3" key="1">
    <citation type="submission" date="2019-03" db="EMBL/GenBank/DDBJ databases">
        <title>Genomic Encyclopedia of Type Strains, Phase IV (KMG-IV): sequencing the most valuable type-strain genomes for metagenomic binning, comparative biology and taxonomic classification.</title>
        <authorList>
            <person name="Goeker M."/>
        </authorList>
    </citation>
    <scope>NUCLEOTIDE SEQUENCE [LARGE SCALE GENOMIC DNA]</scope>
    <source>
        <strain evidence="2 3">DSM 11901</strain>
    </source>
</reference>
<keyword evidence="3" id="KW-1185">Reference proteome</keyword>
<dbReference type="GO" id="GO:0005524">
    <property type="term" value="F:ATP binding"/>
    <property type="evidence" value="ECO:0007669"/>
    <property type="project" value="InterPro"/>
</dbReference>
<evidence type="ECO:0000313" key="3">
    <source>
        <dbReference type="Proteomes" id="UP000294593"/>
    </source>
</evidence>